<geneLocation type="plasmid" evidence="3 4">
    <name>pBMC401</name>
</geneLocation>
<proteinExistence type="predicted"/>
<dbReference type="Pfam" id="PF09722">
    <property type="entry name" value="Xre_MbcA_ParS_C"/>
    <property type="match status" value="1"/>
</dbReference>
<protein>
    <submittedName>
        <fullName evidence="3">Uncharacterized protein</fullName>
    </submittedName>
</protein>
<dbReference type="InterPro" id="IPR046847">
    <property type="entry name" value="Xre-like_HTH"/>
</dbReference>
<name>B1Z6T1_BURA4</name>
<organism evidence="3 4">
    <name type="scientific">Burkholderia ambifaria (strain MC40-6)</name>
    <dbReference type="NCBI Taxonomy" id="398577"/>
    <lineage>
        <taxon>Bacteria</taxon>
        <taxon>Pseudomonadati</taxon>
        <taxon>Pseudomonadota</taxon>
        <taxon>Betaproteobacteria</taxon>
        <taxon>Burkholderiales</taxon>
        <taxon>Burkholderiaceae</taxon>
        <taxon>Burkholderia</taxon>
        <taxon>Burkholderia cepacia complex</taxon>
    </lineage>
</organism>
<sequence>MSAIEKRHTEPARARPLAAEAHEFEVLDFQRTYRASPMERIDWIKHGVDAHIVILLADRMATTQDWLIGILGFPRTTVVRKSKAKQPLSTEQTERVVGLSKLIGQVQSMVEESGEPAGFDAAQWVAQWIERANPALGGRKPAELMDTVAGQDLVSTVLARMQSGAYA</sequence>
<evidence type="ECO:0000259" key="2">
    <source>
        <dbReference type="Pfam" id="PF20432"/>
    </source>
</evidence>
<reference evidence="4" key="1">
    <citation type="submission" date="2008-04" db="EMBL/GenBank/DDBJ databases">
        <title>Complete sequence of plasmid 1 of Burkholderia ambifaria MC40-6.</title>
        <authorList>
            <person name="Copeland A."/>
            <person name="Lucas S."/>
            <person name="Lapidus A."/>
            <person name="Glavina del Rio T."/>
            <person name="Dalin E."/>
            <person name="Tice H."/>
            <person name="Pitluck S."/>
            <person name="Chain P."/>
            <person name="Malfatti S."/>
            <person name="Shin M."/>
            <person name="Vergez L."/>
            <person name="Lang D."/>
            <person name="Schmutz J."/>
            <person name="Larimer F."/>
            <person name="Land M."/>
            <person name="Hauser L."/>
            <person name="Kyrpides N."/>
            <person name="Lykidis A."/>
            <person name="Ramette A."/>
            <person name="Konstantinidis K."/>
            <person name="Tiedje J."/>
            <person name="Richardson P."/>
        </authorList>
    </citation>
    <scope>NUCLEOTIDE SEQUENCE [LARGE SCALE GENOMIC DNA]</scope>
    <source>
        <strain evidence="4">MC40-6</strain>
        <plasmid evidence="4">Plasmid pBMC401</plasmid>
    </source>
</reference>
<gene>
    <name evidence="3" type="ordered locus">BamMC406_6756</name>
</gene>
<accession>B1Z6T1</accession>
<keyword evidence="3" id="KW-0614">Plasmid</keyword>
<dbReference type="GO" id="GO:0003677">
    <property type="term" value="F:DNA binding"/>
    <property type="evidence" value="ECO:0007669"/>
    <property type="project" value="InterPro"/>
</dbReference>
<dbReference type="HOGENOM" id="CLU_109353_0_0_4"/>
<dbReference type="InterPro" id="IPR024467">
    <property type="entry name" value="Xre/MbcA/ParS-like_toxin-bd"/>
</dbReference>
<evidence type="ECO:0000313" key="4">
    <source>
        <dbReference type="Proteomes" id="UP000001680"/>
    </source>
</evidence>
<dbReference type="EMBL" id="CP001028">
    <property type="protein sequence ID" value="ACB69158.1"/>
    <property type="molecule type" value="Genomic_DNA"/>
</dbReference>
<dbReference type="OrthoDB" id="5918037at2"/>
<dbReference type="Pfam" id="PF20432">
    <property type="entry name" value="Xre-like-HTH"/>
    <property type="match status" value="1"/>
</dbReference>
<dbReference type="Proteomes" id="UP000001680">
    <property type="component" value="Plasmid pBMC401"/>
</dbReference>
<dbReference type="KEGG" id="bac:BamMC406_6756"/>
<dbReference type="AlphaFoldDB" id="B1Z6T1"/>
<feature type="domain" description="Antitoxin Xre/MbcA/ParS-like toxin-binding" evidence="1">
    <location>
        <begin position="119"/>
        <end position="164"/>
    </location>
</feature>
<feature type="domain" description="Antitoxin Xre-like helix-turn-helix" evidence="2">
    <location>
        <begin position="44"/>
        <end position="99"/>
    </location>
</feature>
<evidence type="ECO:0000313" key="3">
    <source>
        <dbReference type="EMBL" id="ACB69158.1"/>
    </source>
</evidence>
<evidence type="ECO:0000259" key="1">
    <source>
        <dbReference type="Pfam" id="PF09722"/>
    </source>
</evidence>
<dbReference type="RefSeq" id="WP_012367390.1">
    <property type="nucleotide sequence ID" value="NC_010553.1"/>
</dbReference>